<reference evidence="2" key="1">
    <citation type="submission" date="2023-11" db="UniProtKB">
        <authorList>
            <consortium name="WormBaseParasite"/>
        </authorList>
    </citation>
    <scope>IDENTIFICATION</scope>
</reference>
<accession>A0AA84Z722</accession>
<dbReference type="WBParaSite" id="SMRG1_12820.1">
    <property type="protein sequence ID" value="SMRG1_12820.1"/>
    <property type="gene ID" value="SMRG1_12820"/>
</dbReference>
<dbReference type="Proteomes" id="UP000050790">
    <property type="component" value="Unassembled WGS sequence"/>
</dbReference>
<protein>
    <submittedName>
        <fullName evidence="2">Uncharacterized protein</fullName>
    </submittedName>
</protein>
<evidence type="ECO:0000313" key="2">
    <source>
        <dbReference type="WBParaSite" id="SMRG1_12820.1"/>
    </source>
</evidence>
<organism evidence="1 2">
    <name type="scientific">Schistosoma margrebowiei</name>
    <dbReference type="NCBI Taxonomy" id="48269"/>
    <lineage>
        <taxon>Eukaryota</taxon>
        <taxon>Metazoa</taxon>
        <taxon>Spiralia</taxon>
        <taxon>Lophotrochozoa</taxon>
        <taxon>Platyhelminthes</taxon>
        <taxon>Trematoda</taxon>
        <taxon>Digenea</taxon>
        <taxon>Strigeidida</taxon>
        <taxon>Schistosomatoidea</taxon>
        <taxon>Schistosomatidae</taxon>
        <taxon>Schistosoma</taxon>
    </lineage>
</organism>
<name>A0AA84Z722_9TREM</name>
<evidence type="ECO:0000313" key="1">
    <source>
        <dbReference type="Proteomes" id="UP000050790"/>
    </source>
</evidence>
<proteinExistence type="predicted"/>
<sequence length="130" mass="14316">MSYNHELSSQAFDSIHPYSRTSSTTLTQPSMSNFGNPVYSSSDSFTHSFNPSTYSMECLISQPVSVYPTHNQSLIQTVVPRLTTPPILASSTVSNLSVPSRSAYFQPNHLNVPSTTTHNVSYVTTEYSTL</sequence>
<dbReference type="AlphaFoldDB" id="A0AA84Z722"/>